<keyword evidence="12 15" id="KW-0503">Monooxygenase</keyword>
<evidence type="ECO:0000256" key="2">
    <source>
        <dbReference type="ARBA" id="ARBA00003690"/>
    </source>
</evidence>
<comment type="cofactor">
    <cofactor evidence="1 14">
        <name>heme</name>
        <dbReference type="ChEBI" id="CHEBI:30413"/>
    </cofactor>
</comment>
<evidence type="ECO:0000313" key="17">
    <source>
        <dbReference type="EMBL" id="CAL1284549.1"/>
    </source>
</evidence>
<keyword evidence="6 14" id="KW-0349">Heme</keyword>
<evidence type="ECO:0000256" key="11">
    <source>
        <dbReference type="ARBA" id="ARBA00023004"/>
    </source>
</evidence>
<accession>A0AAV2AN02</accession>
<dbReference type="FunFam" id="1.10.630.10:FF:000238">
    <property type="entry name" value="Cytochrome P450 2A6"/>
    <property type="match status" value="1"/>
</dbReference>
<evidence type="ECO:0000256" key="4">
    <source>
        <dbReference type="ARBA" id="ARBA00004406"/>
    </source>
</evidence>
<feature type="binding site" description="axial binding residue" evidence="14">
    <location>
        <position position="450"/>
    </location>
    <ligand>
        <name>heme</name>
        <dbReference type="ChEBI" id="CHEBI:30413"/>
    </ligand>
    <ligandPart>
        <name>Fe</name>
        <dbReference type="ChEBI" id="CHEBI:18248"/>
    </ligandPart>
</feature>
<dbReference type="InterPro" id="IPR017972">
    <property type="entry name" value="Cyt_P450_CS"/>
</dbReference>
<sequence length="505" mass="57665">MNFKDLWHSKIENHLDVVGVVLATLIVVLFSYKWYNYRRYKLPPGPWGVPFLGYFPFLSKSPFKDFKKLAEKYGNIFRIKLGGADTIILDDFESVKEAFNNPVILDRPANMFDFIPNGLGFAGHNGSEWIEQRRFAMKTLKDIGIGRIAWESSLESEVEDFVQILEQQGGKPFDLYEPLSTSVSNNITSIILGKPLLRGDPRRAIVDGGIEGAIMSFGSNTLTSIFPFLMQFLSKLGLSSHANTFKKLSDFHNFIKSEVERRKKIPSAEWNEEIFIDGYLKEIEKNKEKRVKTWFNENNLTGSSQALLIGGSDTSRTFLCWIFLAMATHPEVQKNVQKEIDAVLGKDGKLNWSGRAKLPYTYAAILETHRWRTITPLGVTHCASEDTKIGDYDVPKGSIILPNIYSLHNDPKYWKDPDSFRPERFLDKNDCLIMTRLDSYAPFSLGRRICPGETVAMMEIFHYFTAVMQRFDIRPLENSPPNIDDAINGATYQPVPQKLRYIPRG</sequence>
<dbReference type="GO" id="GO:0005506">
    <property type="term" value="F:iron ion binding"/>
    <property type="evidence" value="ECO:0007669"/>
    <property type="project" value="InterPro"/>
</dbReference>
<dbReference type="GO" id="GO:0005789">
    <property type="term" value="C:endoplasmic reticulum membrane"/>
    <property type="evidence" value="ECO:0007669"/>
    <property type="project" value="UniProtKB-SubCell"/>
</dbReference>
<dbReference type="Pfam" id="PF00067">
    <property type="entry name" value="p450"/>
    <property type="match status" value="1"/>
</dbReference>
<evidence type="ECO:0000256" key="16">
    <source>
        <dbReference type="SAM" id="Phobius"/>
    </source>
</evidence>
<evidence type="ECO:0000256" key="9">
    <source>
        <dbReference type="ARBA" id="ARBA00022848"/>
    </source>
</evidence>
<dbReference type="Proteomes" id="UP001497382">
    <property type="component" value="Unassembled WGS sequence"/>
</dbReference>
<name>A0AAV2AN02_9ARAC</name>
<keyword evidence="9" id="KW-0492">Microsome</keyword>
<evidence type="ECO:0000256" key="14">
    <source>
        <dbReference type="PIRSR" id="PIRSR602401-1"/>
    </source>
</evidence>
<keyword evidence="11 14" id="KW-0408">Iron</keyword>
<comment type="subcellular location">
    <subcellularLocation>
        <location evidence="4">Endoplasmic reticulum membrane</location>
        <topology evidence="4">Peripheral membrane protein</topology>
    </subcellularLocation>
    <subcellularLocation>
        <location evidence="3">Microsome membrane</location>
        <topology evidence="3">Peripheral membrane protein</topology>
    </subcellularLocation>
</comment>
<keyword evidence="8" id="KW-0256">Endoplasmic reticulum</keyword>
<dbReference type="Gene3D" id="1.10.630.10">
    <property type="entry name" value="Cytochrome P450"/>
    <property type="match status" value="1"/>
</dbReference>
<dbReference type="PANTHER" id="PTHR24300">
    <property type="entry name" value="CYTOCHROME P450 508A4-RELATED"/>
    <property type="match status" value="1"/>
</dbReference>
<dbReference type="InterPro" id="IPR036396">
    <property type="entry name" value="Cyt_P450_sf"/>
</dbReference>
<reference evidence="17 18" key="1">
    <citation type="submission" date="2024-04" db="EMBL/GenBank/DDBJ databases">
        <authorList>
            <person name="Rising A."/>
            <person name="Reimegard J."/>
            <person name="Sonavane S."/>
            <person name="Akerstrom W."/>
            <person name="Nylinder S."/>
            <person name="Hedman E."/>
            <person name="Kallberg Y."/>
        </authorList>
    </citation>
    <scope>NUCLEOTIDE SEQUENCE [LARGE SCALE GENOMIC DNA]</scope>
</reference>
<keyword evidence="16" id="KW-1133">Transmembrane helix</keyword>
<keyword evidence="7 14" id="KW-0479">Metal-binding</keyword>
<keyword evidence="16" id="KW-0812">Transmembrane</keyword>
<dbReference type="PRINTS" id="PR00463">
    <property type="entry name" value="EP450I"/>
</dbReference>
<keyword evidence="18" id="KW-1185">Reference proteome</keyword>
<evidence type="ECO:0000256" key="7">
    <source>
        <dbReference type="ARBA" id="ARBA00022723"/>
    </source>
</evidence>
<dbReference type="SUPFAM" id="SSF48264">
    <property type="entry name" value="Cytochrome P450"/>
    <property type="match status" value="1"/>
</dbReference>
<comment type="function">
    <text evidence="2">May be involved in the metabolism of insect hormones and in the breakdown of synthetic insecticides.</text>
</comment>
<evidence type="ECO:0008006" key="19">
    <source>
        <dbReference type="Google" id="ProtNLM"/>
    </source>
</evidence>
<dbReference type="GO" id="GO:0006805">
    <property type="term" value="P:xenobiotic metabolic process"/>
    <property type="evidence" value="ECO:0007669"/>
    <property type="project" value="TreeGrafter"/>
</dbReference>
<comment type="caution">
    <text evidence="17">The sequence shown here is derived from an EMBL/GenBank/DDBJ whole genome shotgun (WGS) entry which is preliminary data.</text>
</comment>
<evidence type="ECO:0000256" key="10">
    <source>
        <dbReference type="ARBA" id="ARBA00023002"/>
    </source>
</evidence>
<feature type="transmembrane region" description="Helical" evidence="16">
    <location>
        <begin position="17"/>
        <end position="35"/>
    </location>
</feature>
<evidence type="ECO:0000256" key="13">
    <source>
        <dbReference type="ARBA" id="ARBA00023136"/>
    </source>
</evidence>
<dbReference type="AlphaFoldDB" id="A0AAV2AN02"/>
<organism evidence="17 18">
    <name type="scientific">Larinioides sclopetarius</name>
    <dbReference type="NCBI Taxonomy" id="280406"/>
    <lineage>
        <taxon>Eukaryota</taxon>
        <taxon>Metazoa</taxon>
        <taxon>Ecdysozoa</taxon>
        <taxon>Arthropoda</taxon>
        <taxon>Chelicerata</taxon>
        <taxon>Arachnida</taxon>
        <taxon>Araneae</taxon>
        <taxon>Araneomorphae</taxon>
        <taxon>Entelegynae</taxon>
        <taxon>Araneoidea</taxon>
        <taxon>Araneidae</taxon>
        <taxon>Larinioides</taxon>
    </lineage>
</organism>
<dbReference type="PROSITE" id="PS00086">
    <property type="entry name" value="CYTOCHROME_P450"/>
    <property type="match status" value="1"/>
</dbReference>
<comment type="similarity">
    <text evidence="5 15">Belongs to the cytochrome P450 family.</text>
</comment>
<evidence type="ECO:0000256" key="5">
    <source>
        <dbReference type="ARBA" id="ARBA00010617"/>
    </source>
</evidence>
<dbReference type="InterPro" id="IPR001128">
    <property type="entry name" value="Cyt_P450"/>
</dbReference>
<keyword evidence="10 15" id="KW-0560">Oxidoreductase</keyword>
<evidence type="ECO:0000256" key="15">
    <source>
        <dbReference type="RuleBase" id="RU000461"/>
    </source>
</evidence>
<evidence type="ECO:0000256" key="8">
    <source>
        <dbReference type="ARBA" id="ARBA00022824"/>
    </source>
</evidence>
<evidence type="ECO:0000313" key="18">
    <source>
        <dbReference type="Proteomes" id="UP001497382"/>
    </source>
</evidence>
<keyword evidence="13 16" id="KW-0472">Membrane</keyword>
<dbReference type="GO" id="GO:0020037">
    <property type="term" value="F:heme binding"/>
    <property type="evidence" value="ECO:0007669"/>
    <property type="project" value="InterPro"/>
</dbReference>
<gene>
    <name evidence="17" type="ORF">LARSCL_LOCUS13214</name>
</gene>
<evidence type="ECO:0000256" key="12">
    <source>
        <dbReference type="ARBA" id="ARBA00023033"/>
    </source>
</evidence>
<dbReference type="GO" id="GO:0016712">
    <property type="term" value="F:oxidoreductase activity, acting on paired donors, with incorporation or reduction of molecular oxygen, reduced flavin or flavoprotein as one donor, and incorporation of one atom of oxygen"/>
    <property type="evidence" value="ECO:0007669"/>
    <property type="project" value="TreeGrafter"/>
</dbReference>
<dbReference type="InterPro" id="IPR002401">
    <property type="entry name" value="Cyt_P450_E_grp-I"/>
</dbReference>
<evidence type="ECO:0000256" key="1">
    <source>
        <dbReference type="ARBA" id="ARBA00001971"/>
    </source>
</evidence>
<proteinExistence type="inferred from homology"/>
<evidence type="ECO:0000256" key="3">
    <source>
        <dbReference type="ARBA" id="ARBA00004174"/>
    </source>
</evidence>
<dbReference type="PRINTS" id="PR00385">
    <property type="entry name" value="P450"/>
</dbReference>
<dbReference type="EMBL" id="CAXIEN010000180">
    <property type="protein sequence ID" value="CAL1284549.1"/>
    <property type="molecule type" value="Genomic_DNA"/>
</dbReference>
<dbReference type="InterPro" id="IPR050182">
    <property type="entry name" value="Cytochrome_P450_fam2"/>
</dbReference>
<evidence type="ECO:0000256" key="6">
    <source>
        <dbReference type="ARBA" id="ARBA00022617"/>
    </source>
</evidence>
<dbReference type="PANTHER" id="PTHR24300:SF375">
    <property type="entry name" value="CYTOCHROME P450 FAMILY"/>
    <property type="match status" value="1"/>
</dbReference>
<protein>
    <recommendedName>
        <fullName evidence="19">Cytochrome P450</fullName>
    </recommendedName>
</protein>
<dbReference type="GO" id="GO:0006082">
    <property type="term" value="P:organic acid metabolic process"/>
    <property type="evidence" value="ECO:0007669"/>
    <property type="project" value="TreeGrafter"/>
</dbReference>